<name>A0A919J6N9_9ACTN</name>
<dbReference type="EMBL" id="BOMM01000029">
    <property type="protein sequence ID" value="GIE11586.1"/>
    <property type="molecule type" value="Genomic_DNA"/>
</dbReference>
<dbReference type="RefSeq" id="WP_203818101.1">
    <property type="nucleotide sequence ID" value="NZ_BAAABP010000058.1"/>
</dbReference>
<dbReference type="AlphaFoldDB" id="A0A919J6N9"/>
<accession>A0A919J6N9</accession>
<protein>
    <submittedName>
        <fullName evidence="2">Uncharacterized protein</fullName>
    </submittedName>
</protein>
<feature type="transmembrane region" description="Helical" evidence="1">
    <location>
        <begin position="32"/>
        <end position="54"/>
    </location>
</feature>
<keyword evidence="1" id="KW-0812">Transmembrane</keyword>
<evidence type="ECO:0000313" key="2">
    <source>
        <dbReference type="EMBL" id="GIE11586.1"/>
    </source>
</evidence>
<feature type="transmembrane region" description="Helical" evidence="1">
    <location>
        <begin position="66"/>
        <end position="86"/>
    </location>
</feature>
<dbReference type="Proteomes" id="UP000598174">
    <property type="component" value="Unassembled WGS sequence"/>
</dbReference>
<evidence type="ECO:0000313" key="3">
    <source>
        <dbReference type="Proteomes" id="UP000598174"/>
    </source>
</evidence>
<evidence type="ECO:0000256" key="1">
    <source>
        <dbReference type="SAM" id="Phobius"/>
    </source>
</evidence>
<keyword evidence="1" id="KW-0472">Membrane</keyword>
<comment type="caution">
    <text evidence="2">The sequence shown here is derived from an EMBL/GenBank/DDBJ whole genome shotgun (WGS) entry which is preliminary data.</text>
</comment>
<gene>
    <name evidence="2" type="ORF">Afe05nite_34260</name>
</gene>
<keyword evidence="3" id="KW-1185">Reference proteome</keyword>
<proteinExistence type="predicted"/>
<reference evidence="2" key="1">
    <citation type="submission" date="2021-01" db="EMBL/GenBank/DDBJ databases">
        <title>Whole genome shotgun sequence of Actinoplanes ferrugineus NBRC 15555.</title>
        <authorList>
            <person name="Komaki H."/>
            <person name="Tamura T."/>
        </authorList>
    </citation>
    <scope>NUCLEOTIDE SEQUENCE</scope>
    <source>
        <strain evidence="2">NBRC 15555</strain>
    </source>
</reference>
<keyword evidence="1" id="KW-1133">Transmembrane helix</keyword>
<organism evidence="2 3">
    <name type="scientific">Paractinoplanes ferrugineus</name>
    <dbReference type="NCBI Taxonomy" id="113564"/>
    <lineage>
        <taxon>Bacteria</taxon>
        <taxon>Bacillati</taxon>
        <taxon>Actinomycetota</taxon>
        <taxon>Actinomycetes</taxon>
        <taxon>Micromonosporales</taxon>
        <taxon>Micromonosporaceae</taxon>
        <taxon>Paractinoplanes</taxon>
    </lineage>
</organism>
<sequence>MVVRPGTALATLFVCGPLPGFADVLLLASSDLWLAVESLAAAVLILAGIGCRCWSGLGDVRPLSPVALLTGPVLVANTVVPIIMGIRVARRVAVGA</sequence>